<organism evidence="7 8">
    <name type="scientific">Rhizobium alvei</name>
    <dbReference type="NCBI Taxonomy" id="1132659"/>
    <lineage>
        <taxon>Bacteria</taxon>
        <taxon>Pseudomonadati</taxon>
        <taxon>Pseudomonadota</taxon>
        <taxon>Alphaproteobacteria</taxon>
        <taxon>Hyphomicrobiales</taxon>
        <taxon>Rhizobiaceae</taxon>
        <taxon>Rhizobium/Agrobacterium group</taxon>
        <taxon>Rhizobium</taxon>
    </lineage>
</organism>
<name>A0ABT8YGF9_9HYPH</name>
<protein>
    <submittedName>
        <fullName evidence="7">Globin domain-containing protein</fullName>
    </submittedName>
</protein>
<evidence type="ECO:0000256" key="1">
    <source>
        <dbReference type="ARBA" id="ARBA00022617"/>
    </source>
</evidence>
<evidence type="ECO:0000313" key="8">
    <source>
        <dbReference type="Proteomes" id="UP001174932"/>
    </source>
</evidence>
<comment type="caution">
    <text evidence="7">The sequence shown here is derived from an EMBL/GenBank/DDBJ whole genome shotgun (WGS) entry which is preliminary data.</text>
</comment>
<keyword evidence="4" id="KW-0408">Iron</keyword>
<dbReference type="PANTHER" id="PTHR43396">
    <property type="entry name" value="FLAVOHEMOPROTEIN"/>
    <property type="match status" value="1"/>
</dbReference>
<keyword evidence="5" id="KW-0813">Transport</keyword>
<gene>
    <name evidence="7" type="ORF">Q4481_02085</name>
</gene>
<keyword evidence="8" id="KW-1185">Reference proteome</keyword>
<dbReference type="PROSITE" id="PS01033">
    <property type="entry name" value="GLOBIN"/>
    <property type="match status" value="1"/>
</dbReference>
<reference evidence="7" key="2">
    <citation type="submission" date="2023-07" db="EMBL/GenBank/DDBJ databases">
        <authorList>
            <person name="Shen H."/>
        </authorList>
    </citation>
    <scope>NUCLEOTIDE SEQUENCE</scope>
    <source>
        <strain evidence="7">TNR-22</strain>
    </source>
</reference>
<evidence type="ECO:0000313" key="7">
    <source>
        <dbReference type="EMBL" id="MDO6962726.1"/>
    </source>
</evidence>
<dbReference type="InterPro" id="IPR000971">
    <property type="entry name" value="Globin"/>
</dbReference>
<keyword evidence="1 5" id="KW-0349">Heme</keyword>
<feature type="domain" description="Globin" evidence="6">
    <location>
        <begin position="1"/>
        <end position="135"/>
    </location>
</feature>
<evidence type="ECO:0000256" key="5">
    <source>
        <dbReference type="RuleBase" id="RU000356"/>
    </source>
</evidence>
<proteinExistence type="inferred from homology"/>
<evidence type="ECO:0000259" key="6">
    <source>
        <dbReference type="PROSITE" id="PS01033"/>
    </source>
</evidence>
<dbReference type="SUPFAM" id="SSF46458">
    <property type="entry name" value="Globin-like"/>
    <property type="match status" value="1"/>
</dbReference>
<keyword evidence="3" id="KW-0479">Metal-binding</keyword>
<evidence type="ECO:0000256" key="2">
    <source>
        <dbReference type="ARBA" id="ARBA00022621"/>
    </source>
</evidence>
<dbReference type="EMBL" id="JAUOZU010000001">
    <property type="protein sequence ID" value="MDO6962726.1"/>
    <property type="molecule type" value="Genomic_DNA"/>
</dbReference>
<comment type="similarity">
    <text evidence="5">Belongs to the globin family.</text>
</comment>
<dbReference type="InterPro" id="IPR012292">
    <property type="entry name" value="Globin/Proto"/>
</dbReference>
<dbReference type="PANTHER" id="PTHR43396:SF3">
    <property type="entry name" value="FLAVOHEMOPROTEIN"/>
    <property type="match status" value="1"/>
</dbReference>
<dbReference type="InterPro" id="IPR009050">
    <property type="entry name" value="Globin-like_sf"/>
</dbReference>
<evidence type="ECO:0000256" key="3">
    <source>
        <dbReference type="ARBA" id="ARBA00022723"/>
    </source>
</evidence>
<dbReference type="Proteomes" id="UP001174932">
    <property type="component" value="Unassembled WGS sequence"/>
</dbReference>
<dbReference type="RefSeq" id="WP_304374606.1">
    <property type="nucleotide sequence ID" value="NZ_JAUOZU010000001.1"/>
</dbReference>
<reference evidence="7" key="1">
    <citation type="journal article" date="2015" name="Int. J. Syst. Evol. Microbiol.">
        <title>Rhizobium alvei sp. nov., isolated from a freshwater river.</title>
        <authorList>
            <person name="Sheu S.Y."/>
            <person name="Huang H.W."/>
            <person name="Young C.C."/>
            <person name="Chen W.M."/>
        </authorList>
    </citation>
    <scope>NUCLEOTIDE SEQUENCE</scope>
    <source>
        <strain evidence="7">TNR-22</strain>
    </source>
</reference>
<dbReference type="Pfam" id="PF00042">
    <property type="entry name" value="Globin"/>
    <property type="match status" value="1"/>
</dbReference>
<evidence type="ECO:0000256" key="4">
    <source>
        <dbReference type="ARBA" id="ARBA00023004"/>
    </source>
</evidence>
<dbReference type="Gene3D" id="1.10.490.10">
    <property type="entry name" value="Globins"/>
    <property type="match status" value="1"/>
</dbReference>
<sequence>MNEETITLLQKSFLEFSKGKEESAALFYERLFALDPSLRKLFVHVEMKSQQTKLMAALALVINNLRDLSGVVPVLESLALRHINYGVEDQHYKTVGTALIQSMALFFGPRFDVATREAWVTAYGAVSQVMIDAVHRSKMAGQAAE</sequence>
<keyword evidence="2 5" id="KW-0561">Oxygen transport</keyword>
<accession>A0ABT8YGF9</accession>